<evidence type="ECO:0000313" key="1">
    <source>
        <dbReference type="EMBL" id="RKN81319.1"/>
    </source>
</evidence>
<dbReference type="InterPro" id="IPR016181">
    <property type="entry name" value="Acyl_CoA_acyltransferase"/>
</dbReference>
<dbReference type="RefSeq" id="WP_120711477.1">
    <property type="nucleotide sequence ID" value="NZ_RBCJ01000002.1"/>
</dbReference>
<proteinExistence type="predicted"/>
<gene>
    <name evidence="1" type="ORF">D7Z94_10300</name>
</gene>
<sequence length="215" mass="25260">MPITKNSNSSSIYRFWNVIRHGLFLHGITNRLARIGIEIVPYYWVREGVSGYNAPKIKGDSSGYSVKYLDLEEVEQICRNMPGLDKQEMLNGMAKGQLCMGLMHHKKCAAFMFVELNDFVFKKKAFKLANNEAYLLNMWTFNTFRGRNLAPYLRYQCYLLLAEMGRSSTFSITAYFNKSSIRFKEKLHAQNLWLCLHIGFFKKLHWNFMLKRYSK</sequence>
<evidence type="ECO:0008006" key="3">
    <source>
        <dbReference type="Google" id="ProtNLM"/>
    </source>
</evidence>
<keyword evidence="2" id="KW-1185">Reference proteome</keyword>
<organism evidence="1 2">
    <name type="scientific">Ulvibacterium marinum</name>
    <dbReference type="NCBI Taxonomy" id="2419782"/>
    <lineage>
        <taxon>Bacteria</taxon>
        <taxon>Pseudomonadati</taxon>
        <taxon>Bacteroidota</taxon>
        <taxon>Flavobacteriia</taxon>
        <taxon>Flavobacteriales</taxon>
        <taxon>Flavobacteriaceae</taxon>
        <taxon>Ulvibacterium</taxon>
    </lineage>
</organism>
<evidence type="ECO:0000313" key="2">
    <source>
        <dbReference type="Proteomes" id="UP000276603"/>
    </source>
</evidence>
<dbReference type="OrthoDB" id="1419559at2"/>
<reference evidence="1 2" key="1">
    <citation type="submission" date="2018-10" db="EMBL/GenBank/DDBJ databases">
        <title>Ulvibacterium marinum gen. nov., sp. nov., a novel marine bacterium of the family Flavobacteriaceae, isolated from a culture of the green alga Ulva prolifera.</title>
        <authorList>
            <person name="Zhang Z."/>
        </authorList>
    </citation>
    <scope>NUCLEOTIDE SEQUENCE [LARGE SCALE GENOMIC DNA]</scope>
    <source>
        <strain evidence="1 2">CCMM003</strain>
    </source>
</reference>
<comment type="caution">
    <text evidence="1">The sequence shown here is derived from an EMBL/GenBank/DDBJ whole genome shotgun (WGS) entry which is preliminary data.</text>
</comment>
<name>A0A3B0CB97_9FLAO</name>
<dbReference type="SUPFAM" id="SSF55729">
    <property type="entry name" value="Acyl-CoA N-acyltransferases (Nat)"/>
    <property type="match status" value="1"/>
</dbReference>
<accession>A0A3B0CB97</accession>
<dbReference type="Proteomes" id="UP000276603">
    <property type="component" value="Unassembled WGS sequence"/>
</dbReference>
<dbReference type="AlphaFoldDB" id="A0A3B0CB97"/>
<dbReference type="EMBL" id="RBCJ01000002">
    <property type="protein sequence ID" value="RKN81319.1"/>
    <property type="molecule type" value="Genomic_DNA"/>
</dbReference>
<protein>
    <recommendedName>
        <fullName evidence="3">GNAT family N-acetyltransferase</fullName>
    </recommendedName>
</protein>